<dbReference type="CDD" id="cd22191">
    <property type="entry name" value="DPBB_RlpA_EXP_N-like"/>
    <property type="match status" value="1"/>
</dbReference>
<name>A0A9P6G0L8_9FUNG</name>
<dbReference type="InterPro" id="IPR036908">
    <property type="entry name" value="RlpA-like_sf"/>
</dbReference>
<organism evidence="3 4">
    <name type="scientific">Lunasporangiospora selenospora</name>
    <dbReference type="NCBI Taxonomy" id="979761"/>
    <lineage>
        <taxon>Eukaryota</taxon>
        <taxon>Fungi</taxon>
        <taxon>Fungi incertae sedis</taxon>
        <taxon>Mucoromycota</taxon>
        <taxon>Mortierellomycotina</taxon>
        <taxon>Mortierellomycetes</taxon>
        <taxon>Mortierellales</taxon>
        <taxon>Mortierellaceae</taxon>
        <taxon>Lunasporangiospora</taxon>
    </lineage>
</organism>
<keyword evidence="4" id="KW-1185">Reference proteome</keyword>
<feature type="signal peptide" evidence="2">
    <location>
        <begin position="1"/>
        <end position="23"/>
    </location>
</feature>
<dbReference type="OrthoDB" id="623670at2759"/>
<reference evidence="3" key="1">
    <citation type="journal article" date="2020" name="Fungal Divers.">
        <title>Resolving the Mortierellaceae phylogeny through synthesis of multi-gene phylogenetics and phylogenomics.</title>
        <authorList>
            <person name="Vandepol N."/>
            <person name="Liber J."/>
            <person name="Desiro A."/>
            <person name="Na H."/>
            <person name="Kennedy M."/>
            <person name="Barry K."/>
            <person name="Grigoriev I.V."/>
            <person name="Miller A.N."/>
            <person name="O'Donnell K."/>
            <person name="Stajich J.E."/>
            <person name="Bonito G."/>
        </authorList>
    </citation>
    <scope>NUCLEOTIDE SEQUENCE</scope>
    <source>
        <strain evidence="3">KOD1015</strain>
    </source>
</reference>
<comment type="caution">
    <text evidence="3">The sequence shown here is derived from an EMBL/GenBank/DDBJ whole genome shotgun (WGS) entry which is preliminary data.</text>
</comment>
<gene>
    <name evidence="3" type="ORF">BGW38_007319</name>
</gene>
<dbReference type="Proteomes" id="UP000780801">
    <property type="component" value="Unassembled WGS sequence"/>
</dbReference>
<dbReference type="SUPFAM" id="SSF50685">
    <property type="entry name" value="Barwin-like endoglucanases"/>
    <property type="match status" value="1"/>
</dbReference>
<dbReference type="AlphaFoldDB" id="A0A9P6G0L8"/>
<dbReference type="Gene3D" id="2.40.40.10">
    <property type="entry name" value="RlpA-like domain"/>
    <property type="match status" value="1"/>
</dbReference>
<dbReference type="InterPro" id="IPR051477">
    <property type="entry name" value="Expansin_CellWall"/>
</dbReference>
<dbReference type="PANTHER" id="PTHR31836">
    <property type="match status" value="1"/>
</dbReference>
<protein>
    <recommendedName>
        <fullName evidence="5">RlpA-like protein double-psi beta-barrel domain-containing protein</fullName>
    </recommendedName>
</protein>
<keyword evidence="1 2" id="KW-0732">Signal</keyword>
<feature type="chain" id="PRO_5040468623" description="RlpA-like protein double-psi beta-barrel domain-containing protein" evidence="2">
    <location>
        <begin position="24"/>
        <end position="175"/>
    </location>
</feature>
<evidence type="ECO:0000313" key="4">
    <source>
        <dbReference type="Proteomes" id="UP000780801"/>
    </source>
</evidence>
<sequence>MKFNQLAILIFAIFVALLAVVDAGSKKKKSKSKPKSKPKGPTQVVKFRKSMGGKSTWFNGKDLKGAACYGNLMGNSNVNAADNWHIGAVHMASYKGNFKAACFECARITYNRRSIIVRLIDDCAGCAPNQIDLTASAFKALAPLSKGVINTKYEFIPCPSRGKLAWPKSPAPKKN</sequence>
<evidence type="ECO:0000256" key="2">
    <source>
        <dbReference type="SAM" id="SignalP"/>
    </source>
</evidence>
<evidence type="ECO:0008006" key="5">
    <source>
        <dbReference type="Google" id="ProtNLM"/>
    </source>
</evidence>
<evidence type="ECO:0000256" key="1">
    <source>
        <dbReference type="ARBA" id="ARBA00022729"/>
    </source>
</evidence>
<dbReference type="EMBL" id="JAABOA010000481">
    <property type="protein sequence ID" value="KAF9584181.1"/>
    <property type="molecule type" value="Genomic_DNA"/>
</dbReference>
<evidence type="ECO:0000313" key="3">
    <source>
        <dbReference type="EMBL" id="KAF9584181.1"/>
    </source>
</evidence>
<accession>A0A9P6G0L8</accession>
<dbReference type="PANTHER" id="PTHR31836:SF22">
    <property type="entry name" value="RLPA-LIKE PROTEIN DOUBLE-PSI BETA-BARREL DOMAIN-CONTAINING PROTEIN"/>
    <property type="match status" value="1"/>
</dbReference>
<proteinExistence type="predicted"/>